<protein>
    <submittedName>
        <fullName evidence="1">Uncharacterized protein</fullName>
    </submittedName>
</protein>
<gene>
    <name evidence="1" type="ORF">US99_C0035G0004</name>
</gene>
<reference evidence="1 2" key="1">
    <citation type="journal article" date="2015" name="Nature">
        <title>rRNA introns, odd ribosomes, and small enigmatic genomes across a large radiation of phyla.</title>
        <authorList>
            <person name="Brown C.T."/>
            <person name="Hug L.A."/>
            <person name="Thomas B.C."/>
            <person name="Sharon I."/>
            <person name="Castelle C.J."/>
            <person name="Singh A."/>
            <person name="Wilkins M.J."/>
            <person name="Williams K.H."/>
            <person name="Banfield J.F."/>
        </authorList>
    </citation>
    <scope>NUCLEOTIDE SEQUENCE [LARGE SCALE GENOMIC DNA]</scope>
</reference>
<comment type="caution">
    <text evidence="1">The sequence shown here is derived from an EMBL/GenBank/DDBJ whole genome shotgun (WGS) entry which is preliminary data.</text>
</comment>
<dbReference type="Proteomes" id="UP000034324">
    <property type="component" value="Unassembled WGS sequence"/>
</dbReference>
<proteinExistence type="predicted"/>
<dbReference type="EMBL" id="LBVC01000035">
    <property type="protein sequence ID" value="KKQ77695.1"/>
    <property type="molecule type" value="Genomic_DNA"/>
</dbReference>
<dbReference type="AlphaFoldDB" id="A0A0G0KQF9"/>
<evidence type="ECO:0000313" key="2">
    <source>
        <dbReference type="Proteomes" id="UP000034324"/>
    </source>
</evidence>
<name>A0A0G0KQF9_9BACT</name>
<organism evidence="1 2">
    <name type="scientific">Candidatus Daviesbacteria bacterium GW2011_GWF2_38_6</name>
    <dbReference type="NCBI Taxonomy" id="1618432"/>
    <lineage>
        <taxon>Bacteria</taxon>
        <taxon>Candidatus Daviesiibacteriota</taxon>
    </lineage>
</organism>
<evidence type="ECO:0000313" key="1">
    <source>
        <dbReference type="EMBL" id="KKQ77695.1"/>
    </source>
</evidence>
<accession>A0A0G0KQF9</accession>
<sequence length="71" mass="8724">MYNWSVDEKQFKKADPEGYKIWRLEQSINYGLNNEKISEKLVKKLWEKLFLDPETKLFLEFLLWPKKTFLP</sequence>